<organism evidence="3 4">
    <name type="scientific">Deinococcus marmoris</name>
    <dbReference type="NCBI Taxonomy" id="249408"/>
    <lineage>
        <taxon>Bacteria</taxon>
        <taxon>Thermotogati</taxon>
        <taxon>Deinococcota</taxon>
        <taxon>Deinococci</taxon>
        <taxon>Deinococcales</taxon>
        <taxon>Deinococcaceae</taxon>
        <taxon>Deinococcus</taxon>
    </lineage>
</organism>
<protein>
    <recommendedName>
        <fullName evidence="2">Cas12f1-like TNB domain-containing protein</fullName>
    </recommendedName>
</protein>
<name>A0A1U7NUT9_9DEIO</name>
<gene>
    <name evidence="3" type="ORF">BOO71_0011089</name>
</gene>
<evidence type="ECO:0000313" key="3">
    <source>
        <dbReference type="EMBL" id="OLV16688.1"/>
    </source>
</evidence>
<proteinExistence type="predicted"/>
<dbReference type="Pfam" id="PF07282">
    <property type="entry name" value="Cas12f1-like_TNB"/>
    <property type="match status" value="1"/>
</dbReference>
<dbReference type="InterPro" id="IPR010095">
    <property type="entry name" value="Cas12f1-like_TNB"/>
</dbReference>
<feature type="domain" description="Cas12f1-like TNB" evidence="2">
    <location>
        <begin position="357"/>
        <end position="412"/>
    </location>
</feature>
<dbReference type="Proteomes" id="UP000186607">
    <property type="component" value="Unassembled WGS sequence"/>
</dbReference>
<reference evidence="3 4" key="1">
    <citation type="submission" date="2017-01" db="EMBL/GenBank/DDBJ databases">
        <title>Genome Analysis of Deinococcus marmoris KOPRI26562.</title>
        <authorList>
            <person name="Kim J.H."/>
            <person name="Oh H.-M."/>
        </authorList>
    </citation>
    <scope>NUCLEOTIDE SEQUENCE [LARGE SCALE GENOMIC DNA]</scope>
    <source>
        <strain evidence="3 4">KOPRI26562</strain>
    </source>
</reference>
<keyword evidence="1" id="KW-0238">DNA-binding</keyword>
<dbReference type="EMBL" id="MSTI01000134">
    <property type="protein sequence ID" value="OLV16688.1"/>
    <property type="molecule type" value="Genomic_DNA"/>
</dbReference>
<dbReference type="AlphaFoldDB" id="A0A1U7NUT9"/>
<dbReference type="STRING" id="249408.BOO71_0011089"/>
<evidence type="ECO:0000256" key="1">
    <source>
        <dbReference type="ARBA" id="ARBA00023125"/>
    </source>
</evidence>
<dbReference type="GO" id="GO:0003677">
    <property type="term" value="F:DNA binding"/>
    <property type="evidence" value="ECO:0007669"/>
    <property type="project" value="UniProtKB-KW"/>
</dbReference>
<accession>A0A1U7NUT9</accession>
<evidence type="ECO:0000313" key="4">
    <source>
        <dbReference type="Proteomes" id="UP000186607"/>
    </source>
</evidence>
<keyword evidence="4" id="KW-1185">Reference proteome</keyword>
<comment type="caution">
    <text evidence="3">The sequence shown here is derived from an EMBL/GenBank/DDBJ whole genome shotgun (WGS) entry which is preliminary data.</text>
</comment>
<sequence length="423" mass="46531">MLLVAQHALITYLHHRAAGGAATLTAIASGQWHEVPPLSRSGLPDLTLKALDAEFRVTRDELGWGQFVASSALSWMVAETAREWRLRRIGAEPGPWTVDCALELHLDNSVQIVDPVTLSVVGLAGGLSADLFLPQAYWRAMIRRQRRRVEAEGTRLDALERRWLDQGDGGAAAELFSRRARVGLRSALPDPGAPSDRDLVSRERVVFRHVPGAEGLPPRWAAQWAFGVADVPFPRWTQDDVIGVDLGYQYPFAVATTHQAALVPRPFRGDFAAPTLNAQQGNHLQPPDLARARAEHRRSLFMRLLPIYEAQLALVLRHRVVALEQMAWGGFSRRGSRFASYAQDVGLMSWLDWVDVLAQHHGVQVLKIQPAYTSRTCSRCGWVGARALSGKRFCCVVCGYTLAADANAAAVIRARGQALLGGL</sequence>
<evidence type="ECO:0000259" key="2">
    <source>
        <dbReference type="Pfam" id="PF07282"/>
    </source>
</evidence>